<evidence type="ECO:0000256" key="1">
    <source>
        <dbReference type="ARBA" id="ARBA00004382"/>
    </source>
</evidence>
<evidence type="ECO:0000256" key="10">
    <source>
        <dbReference type="ARBA" id="ARBA00042775"/>
    </source>
</evidence>
<evidence type="ECO:0000256" key="5">
    <source>
        <dbReference type="ARBA" id="ARBA00022989"/>
    </source>
</evidence>
<keyword evidence="7" id="KW-0143">Chaperone</keyword>
<feature type="transmembrane region" description="Helical" evidence="12">
    <location>
        <begin position="12"/>
        <end position="33"/>
    </location>
</feature>
<feature type="domain" description="PpiC" evidence="13">
    <location>
        <begin position="264"/>
        <end position="363"/>
    </location>
</feature>
<name>A0A8H2PSI8_ACIRA</name>
<comment type="caution">
    <text evidence="14">The sequence shown here is derived from an EMBL/GenBank/DDBJ whole genome shotgun (WGS) entry which is preliminary data.</text>
</comment>
<dbReference type="Pfam" id="PF13624">
    <property type="entry name" value="SurA_N_3"/>
    <property type="match status" value="1"/>
</dbReference>
<dbReference type="InterPro" id="IPR052029">
    <property type="entry name" value="PpiD_chaperone"/>
</dbReference>
<dbReference type="Gene3D" id="3.10.50.40">
    <property type="match status" value="1"/>
</dbReference>
<dbReference type="InterPro" id="IPR027304">
    <property type="entry name" value="Trigger_fact/SurA_dom_sf"/>
</dbReference>
<comment type="similarity">
    <text evidence="8">Belongs to the PpiD chaperone family.</text>
</comment>
<accession>A0A8H2PSI8</accession>
<dbReference type="PROSITE" id="PS50198">
    <property type="entry name" value="PPIC_PPIASE_2"/>
    <property type="match status" value="1"/>
</dbReference>
<dbReference type="EMBL" id="VFBM01000001">
    <property type="protein sequence ID" value="TNX93964.1"/>
    <property type="molecule type" value="Genomic_DNA"/>
</dbReference>
<evidence type="ECO:0000256" key="9">
    <source>
        <dbReference type="ARBA" id="ARBA00040743"/>
    </source>
</evidence>
<dbReference type="SUPFAM" id="SSF109998">
    <property type="entry name" value="Triger factor/SurA peptide-binding domain-like"/>
    <property type="match status" value="1"/>
</dbReference>
<keyword evidence="6 12" id="KW-0472">Membrane</keyword>
<reference evidence="14 15" key="1">
    <citation type="submission" date="2019-06" db="EMBL/GenBank/DDBJ databases">
        <title>Genome of Acinetobacter radioresistens APH1, a phenol degrading strain.</title>
        <authorList>
            <person name="Liu Y."/>
        </authorList>
    </citation>
    <scope>NUCLEOTIDE SEQUENCE [LARGE SCALE GENOMIC DNA]</scope>
    <source>
        <strain evidence="14 15">APH1</strain>
    </source>
</reference>
<evidence type="ECO:0000313" key="14">
    <source>
        <dbReference type="EMBL" id="TNX93964.1"/>
    </source>
</evidence>
<evidence type="ECO:0000313" key="15">
    <source>
        <dbReference type="Proteomes" id="UP000314285"/>
    </source>
</evidence>
<dbReference type="SUPFAM" id="SSF54534">
    <property type="entry name" value="FKBP-like"/>
    <property type="match status" value="1"/>
</dbReference>
<comment type="subcellular location">
    <subcellularLocation>
        <location evidence="1">Cell inner membrane</location>
        <topology evidence="1">Single-pass type II membrane protein</topology>
        <orientation evidence="1">Periplasmic side</orientation>
    </subcellularLocation>
</comment>
<evidence type="ECO:0000256" key="2">
    <source>
        <dbReference type="ARBA" id="ARBA00022475"/>
    </source>
</evidence>
<keyword evidence="3" id="KW-0997">Cell inner membrane</keyword>
<evidence type="ECO:0000256" key="7">
    <source>
        <dbReference type="ARBA" id="ARBA00023186"/>
    </source>
</evidence>
<evidence type="ECO:0000256" key="3">
    <source>
        <dbReference type="ARBA" id="ARBA00022519"/>
    </source>
</evidence>
<proteinExistence type="inferred from homology"/>
<dbReference type="PANTHER" id="PTHR47529:SF1">
    <property type="entry name" value="PERIPLASMIC CHAPERONE PPID"/>
    <property type="match status" value="1"/>
</dbReference>
<keyword evidence="2" id="KW-1003">Cell membrane</keyword>
<protein>
    <recommendedName>
        <fullName evidence="9">Periplasmic chaperone PpiD</fullName>
    </recommendedName>
    <alternativeName>
        <fullName evidence="10">Periplasmic folding chaperone</fullName>
    </alternativeName>
</protein>
<keyword evidence="5 12" id="KW-1133">Transmembrane helix</keyword>
<dbReference type="InterPro" id="IPR046357">
    <property type="entry name" value="PPIase_dom_sf"/>
</dbReference>
<evidence type="ECO:0000259" key="13">
    <source>
        <dbReference type="PROSITE" id="PS50198"/>
    </source>
</evidence>
<dbReference type="GO" id="GO:0005886">
    <property type="term" value="C:plasma membrane"/>
    <property type="evidence" value="ECO:0007669"/>
    <property type="project" value="UniProtKB-SubCell"/>
</dbReference>
<evidence type="ECO:0000256" key="11">
    <source>
        <dbReference type="PROSITE-ProRule" id="PRU00278"/>
    </source>
</evidence>
<dbReference type="PANTHER" id="PTHR47529">
    <property type="entry name" value="PEPTIDYL-PROLYL CIS-TRANS ISOMERASE D"/>
    <property type="match status" value="1"/>
</dbReference>
<dbReference type="InterPro" id="IPR000297">
    <property type="entry name" value="PPIase_PpiC"/>
</dbReference>
<dbReference type="AlphaFoldDB" id="A0A8H2PSI8"/>
<keyword evidence="11 14" id="KW-0413">Isomerase</keyword>
<evidence type="ECO:0000256" key="6">
    <source>
        <dbReference type="ARBA" id="ARBA00023136"/>
    </source>
</evidence>
<dbReference type="Proteomes" id="UP000314285">
    <property type="component" value="Unassembled WGS sequence"/>
</dbReference>
<dbReference type="GO" id="GO:0003755">
    <property type="term" value="F:peptidyl-prolyl cis-trans isomerase activity"/>
    <property type="evidence" value="ECO:0007669"/>
    <property type="project" value="UniProtKB-KW"/>
</dbReference>
<evidence type="ECO:0000256" key="12">
    <source>
        <dbReference type="SAM" id="Phobius"/>
    </source>
</evidence>
<gene>
    <name evidence="14" type="ORF">FHY67_00410</name>
</gene>
<sequence length="623" mass="69071">MESFRKVIKGWLGIVLLILFLTPLAFVGIEGYFSGGNKENVAATVNGQEISKKELESLTKSYKEQYLNFVNGDETLLNQPFIQQTALDHLIAQNLILQQAEKLGISLSDAQIEQMLAQQPSFQQNGQFSQTLYENYLRSVGLTSQGLIANLRQDHALKMLNSTFVDYTLVSKVDMNQIANLQTEQRTLFLSSIPLDEYKKNIQVSQHDIANYYQKHKNSFKQTAHVDVDYIVLSPEQVNAKAAPVTGAELQQAYANFVEAQNKNAQREVKHILIATSDTRNETQAQKLANEVYAKIQGGMNFAQAAAQYSDDTDSKTKGGLIESYQTGVYSEAFDKAVLGLKANQISQPVKTQYGYHIIQAQTLAQNIPSFETEKSHLAAEIQKSKVANLFTDTVNSLNEMVVSSDSLDVVPQEIKGTRIETVKNVGLNTRHPVLNDPSVKTRIFNEDVKNGDRNVTSNLQLATGEAVWVKVRDYQPEGVQSLAQATPAIKTKIIDEKAAGLAAAKLKTMLDEFKTQPAQQVLAKHKVAFQSAGTFTRSQGLKREVERAAFSVAAPKAGMWSVTTAALPNELVLVAVANVNKTTSNALTPEQLQELSKLYQQLRGQQELEDYTQYLKSKAKIK</sequence>
<organism evidence="14 15">
    <name type="scientific">Acinetobacter radioresistens</name>
    <dbReference type="NCBI Taxonomy" id="40216"/>
    <lineage>
        <taxon>Bacteria</taxon>
        <taxon>Pseudomonadati</taxon>
        <taxon>Pseudomonadota</taxon>
        <taxon>Gammaproteobacteria</taxon>
        <taxon>Moraxellales</taxon>
        <taxon>Moraxellaceae</taxon>
        <taxon>Acinetobacter</taxon>
    </lineage>
</organism>
<dbReference type="Gene3D" id="1.10.4030.10">
    <property type="entry name" value="Porin chaperone SurA, peptide-binding domain"/>
    <property type="match status" value="1"/>
</dbReference>
<keyword evidence="11" id="KW-0697">Rotamase</keyword>
<dbReference type="Pfam" id="PF00639">
    <property type="entry name" value="Rotamase"/>
    <property type="match status" value="1"/>
</dbReference>
<keyword evidence="4 12" id="KW-0812">Transmembrane</keyword>
<evidence type="ECO:0000256" key="4">
    <source>
        <dbReference type="ARBA" id="ARBA00022692"/>
    </source>
</evidence>
<dbReference type="RefSeq" id="WP_005025697.1">
    <property type="nucleotide sequence ID" value="NZ_CP027365.1"/>
</dbReference>
<evidence type="ECO:0000256" key="8">
    <source>
        <dbReference type="ARBA" id="ARBA00038408"/>
    </source>
</evidence>